<feature type="transmembrane region" description="Helical" evidence="1">
    <location>
        <begin position="43"/>
        <end position="76"/>
    </location>
</feature>
<evidence type="ECO:0000313" key="2">
    <source>
        <dbReference type="EMBL" id="VWO95163.1"/>
    </source>
</evidence>
<evidence type="ECO:0000256" key="1">
    <source>
        <dbReference type="SAM" id="Phobius"/>
    </source>
</evidence>
<keyword evidence="1" id="KW-0812">Transmembrane</keyword>
<accession>A0A5K1JTB6</accession>
<reference evidence="2" key="1">
    <citation type="submission" date="2019-10" db="EMBL/GenBank/DDBJ databases">
        <authorList>
            <person name="Nor Muhammad N."/>
        </authorList>
    </citation>
    <scope>NUCLEOTIDE SEQUENCE</scope>
</reference>
<organism evidence="2">
    <name type="scientific">Ganoderma boninense</name>
    <dbReference type="NCBI Taxonomy" id="34458"/>
    <lineage>
        <taxon>Eukaryota</taxon>
        <taxon>Fungi</taxon>
        <taxon>Dikarya</taxon>
        <taxon>Basidiomycota</taxon>
        <taxon>Agaricomycotina</taxon>
        <taxon>Agaricomycetes</taxon>
        <taxon>Polyporales</taxon>
        <taxon>Polyporaceae</taxon>
        <taxon>Ganoderma</taxon>
    </lineage>
</organism>
<proteinExistence type="predicted"/>
<feature type="transmembrane region" description="Helical" evidence="1">
    <location>
        <begin position="126"/>
        <end position="150"/>
    </location>
</feature>
<keyword evidence="1" id="KW-1133">Transmembrane helix</keyword>
<dbReference type="AlphaFoldDB" id="A0A5K1JTB6"/>
<gene>
    <name evidence="2" type="primary">I1RAY3</name>
</gene>
<protein>
    <submittedName>
        <fullName evidence="2">Uncharacterized protein</fullName>
    </submittedName>
</protein>
<sequence>MPSTTSCNPIHFFVVSPAVESASSSTSKDRSQSHSVLSALVRVFIAVVVVSAFTICVTFSSSLLLSSVGATLLGLAKNSGTLYTGITLMPLVVVTACGAAVITAACVALVLLLAPASMCSDGGMVLNGFTALSGGFGAGFFAPAIGIALTKGHVVGQSIELTAKQAMKMNGVGLGGAVACSVVLWICASMATMAGLVKASKDS</sequence>
<dbReference type="EMBL" id="LR724561">
    <property type="protein sequence ID" value="VWO95163.1"/>
    <property type="molecule type" value="Genomic_DNA"/>
</dbReference>
<name>A0A5K1JTB6_9APHY</name>
<feature type="transmembrane region" description="Helical" evidence="1">
    <location>
        <begin position="171"/>
        <end position="197"/>
    </location>
</feature>
<keyword evidence="1" id="KW-0472">Membrane</keyword>
<feature type="transmembrane region" description="Helical" evidence="1">
    <location>
        <begin position="88"/>
        <end position="114"/>
    </location>
</feature>